<evidence type="ECO:0000313" key="2">
    <source>
        <dbReference type="EMBL" id="GAA5165614.1"/>
    </source>
</evidence>
<dbReference type="InterPro" id="IPR014756">
    <property type="entry name" value="Ig_E-set"/>
</dbReference>
<dbReference type="PANTHER" id="PTHR19372:SF7">
    <property type="entry name" value="SULFITE OXIDASE, MITOCHONDRIAL"/>
    <property type="match status" value="1"/>
</dbReference>
<dbReference type="InterPro" id="IPR000572">
    <property type="entry name" value="OxRdtase_Mopterin-bd_dom"/>
</dbReference>
<dbReference type="SUPFAM" id="SSF81296">
    <property type="entry name" value="E set domains"/>
    <property type="match status" value="1"/>
</dbReference>
<dbReference type="Gene3D" id="3.90.420.10">
    <property type="entry name" value="Oxidoreductase, molybdopterin-binding domain"/>
    <property type="match status" value="1"/>
</dbReference>
<gene>
    <name evidence="2" type="ORF">GCM10023321_55830</name>
</gene>
<dbReference type="RefSeq" id="WP_185064994.1">
    <property type="nucleotide sequence ID" value="NZ_BAABJP010000031.1"/>
</dbReference>
<dbReference type="PRINTS" id="PR00407">
    <property type="entry name" value="EUMOPTERIN"/>
</dbReference>
<comment type="caution">
    <text evidence="2">The sequence shown here is derived from an EMBL/GenBank/DDBJ whole genome shotgun (WGS) entry which is preliminary data.</text>
</comment>
<protein>
    <recommendedName>
        <fullName evidence="1">Oxidoreductase molybdopterin-binding domain-containing protein</fullName>
    </recommendedName>
</protein>
<dbReference type="SUPFAM" id="SSF56524">
    <property type="entry name" value="Oxidoreductase molybdopterin-binding domain"/>
    <property type="match status" value="1"/>
</dbReference>
<accession>A0ABP9QQB9</accession>
<feature type="domain" description="Oxidoreductase molybdopterin-binding" evidence="1">
    <location>
        <begin position="47"/>
        <end position="199"/>
    </location>
</feature>
<proteinExistence type="predicted"/>
<name>A0ABP9QQB9_9PSEU</name>
<dbReference type="PANTHER" id="PTHR19372">
    <property type="entry name" value="SULFITE REDUCTASE"/>
    <property type="match status" value="1"/>
</dbReference>
<reference evidence="3" key="1">
    <citation type="journal article" date="2019" name="Int. J. Syst. Evol. Microbiol.">
        <title>The Global Catalogue of Microorganisms (GCM) 10K type strain sequencing project: providing services to taxonomists for standard genome sequencing and annotation.</title>
        <authorList>
            <consortium name="The Broad Institute Genomics Platform"/>
            <consortium name="The Broad Institute Genome Sequencing Center for Infectious Disease"/>
            <person name="Wu L."/>
            <person name="Ma J."/>
        </authorList>
    </citation>
    <scope>NUCLEOTIDE SEQUENCE [LARGE SCALE GENOMIC DNA]</scope>
    <source>
        <strain evidence="3">JCM 18303</strain>
    </source>
</reference>
<evidence type="ECO:0000259" key="1">
    <source>
        <dbReference type="Pfam" id="PF00174"/>
    </source>
</evidence>
<dbReference type="InterPro" id="IPR036374">
    <property type="entry name" value="OxRdtase_Mopterin-bd_sf"/>
</dbReference>
<keyword evidence="3" id="KW-1185">Reference proteome</keyword>
<dbReference type="InterPro" id="IPR008335">
    <property type="entry name" value="Mopterin_OxRdtase_euk"/>
</dbReference>
<evidence type="ECO:0000313" key="3">
    <source>
        <dbReference type="Proteomes" id="UP001428817"/>
    </source>
</evidence>
<organism evidence="2 3">
    <name type="scientific">Pseudonocardia eucalypti</name>
    <dbReference type="NCBI Taxonomy" id="648755"/>
    <lineage>
        <taxon>Bacteria</taxon>
        <taxon>Bacillati</taxon>
        <taxon>Actinomycetota</taxon>
        <taxon>Actinomycetes</taxon>
        <taxon>Pseudonocardiales</taxon>
        <taxon>Pseudonocardiaceae</taxon>
        <taxon>Pseudonocardia</taxon>
    </lineage>
</organism>
<sequence length="332" mass="36027">MSQTEPPNARARMAEGALRWTPDPTALDAPVTETENVYLIGHFGLAEVPAEGWALRVDGMVDRPLRLTLDELRALPAVTVTAVLECYGSPLRPDEPVRRAANVTWRGVPVRDLLTMAGADAGADSLWARGLDFGRFGDWEDLDYLKDVPLAVVVERGLVAYEMNGAPLTPGHGFPARLFVPGYFGTNNVKWLDGLTVATGRPVHLFTTRLYQRERPGSIEPAPVRDIDVNSLVTGHAEAGGKLTVYGWAWGSAPVTRVEIGVGDRWLPAAVNAREPGRFDWQRFTVDLDLATLPPGERLVTARATDALGATQPLAKARNQAHTVTLPGWSAS</sequence>
<dbReference type="Pfam" id="PF00174">
    <property type="entry name" value="Oxidored_molyb"/>
    <property type="match status" value="1"/>
</dbReference>
<dbReference type="EMBL" id="BAABJP010000031">
    <property type="protein sequence ID" value="GAA5165614.1"/>
    <property type="molecule type" value="Genomic_DNA"/>
</dbReference>
<dbReference type="Gene3D" id="2.60.40.650">
    <property type="match status" value="1"/>
</dbReference>
<dbReference type="Proteomes" id="UP001428817">
    <property type="component" value="Unassembled WGS sequence"/>
</dbReference>